<name>A0A9P4XWU2_CRYP1</name>
<keyword evidence="9" id="KW-0472">Membrane</keyword>
<dbReference type="InterPro" id="IPR036396">
    <property type="entry name" value="Cyt_P450_sf"/>
</dbReference>
<feature type="binding site" description="axial binding residue" evidence="8">
    <location>
        <position position="456"/>
    </location>
    <ligand>
        <name>heme</name>
        <dbReference type="ChEBI" id="CHEBI:30413"/>
    </ligand>
    <ligandPart>
        <name>Fe</name>
        <dbReference type="ChEBI" id="CHEBI:18248"/>
    </ligandPart>
</feature>
<dbReference type="Gene3D" id="1.10.630.10">
    <property type="entry name" value="Cytochrome P450"/>
    <property type="match status" value="1"/>
</dbReference>
<evidence type="ECO:0000256" key="4">
    <source>
        <dbReference type="ARBA" id="ARBA00022723"/>
    </source>
</evidence>
<keyword evidence="3 8" id="KW-0349">Heme</keyword>
<keyword evidence="5" id="KW-0560">Oxidoreductase</keyword>
<gene>
    <name evidence="10" type="ORF">M406DRAFT_263915</name>
</gene>
<dbReference type="PANTHER" id="PTHR24305:SF77">
    <property type="entry name" value="CYTOCHROME P450 MONOOXYGENASE"/>
    <property type="match status" value="1"/>
</dbReference>
<dbReference type="GO" id="GO:0004497">
    <property type="term" value="F:monooxygenase activity"/>
    <property type="evidence" value="ECO:0007669"/>
    <property type="project" value="UniProtKB-KW"/>
</dbReference>
<dbReference type="GeneID" id="63834753"/>
<keyword evidence="4 8" id="KW-0479">Metal-binding</keyword>
<dbReference type="SUPFAM" id="SSF48264">
    <property type="entry name" value="Cytochrome P450"/>
    <property type="match status" value="1"/>
</dbReference>
<evidence type="ECO:0000256" key="9">
    <source>
        <dbReference type="SAM" id="Phobius"/>
    </source>
</evidence>
<comment type="caution">
    <text evidence="10">The sequence shown here is derived from an EMBL/GenBank/DDBJ whole genome shotgun (WGS) entry which is preliminary data.</text>
</comment>
<comment type="cofactor">
    <cofactor evidence="1 8">
        <name>heme</name>
        <dbReference type="ChEBI" id="CHEBI:30413"/>
    </cofactor>
</comment>
<evidence type="ECO:0000256" key="7">
    <source>
        <dbReference type="ARBA" id="ARBA00023033"/>
    </source>
</evidence>
<evidence type="ECO:0000256" key="2">
    <source>
        <dbReference type="ARBA" id="ARBA00010617"/>
    </source>
</evidence>
<comment type="similarity">
    <text evidence="2">Belongs to the cytochrome P450 family.</text>
</comment>
<accession>A0A9P4XWU2</accession>
<dbReference type="OrthoDB" id="3934656at2759"/>
<dbReference type="GO" id="GO:0020037">
    <property type="term" value="F:heme binding"/>
    <property type="evidence" value="ECO:0007669"/>
    <property type="project" value="InterPro"/>
</dbReference>
<dbReference type="Proteomes" id="UP000803844">
    <property type="component" value="Unassembled WGS sequence"/>
</dbReference>
<keyword evidence="7 10" id="KW-0503">Monooxygenase</keyword>
<dbReference type="GO" id="GO:0016705">
    <property type="term" value="F:oxidoreductase activity, acting on paired donors, with incorporation or reduction of molecular oxygen"/>
    <property type="evidence" value="ECO:0007669"/>
    <property type="project" value="InterPro"/>
</dbReference>
<evidence type="ECO:0000256" key="5">
    <source>
        <dbReference type="ARBA" id="ARBA00023002"/>
    </source>
</evidence>
<evidence type="ECO:0000256" key="6">
    <source>
        <dbReference type="ARBA" id="ARBA00023004"/>
    </source>
</evidence>
<dbReference type="RefSeq" id="XP_040773457.1">
    <property type="nucleotide sequence ID" value="XM_040917624.1"/>
</dbReference>
<dbReference type="EMBL" id="MU032350">
    <property type="protein sequence ID" value="KAF3762478.1"/>
    <property type="molecule type" value="Genomic_DNA"/>
</dbReference>
<dbReference type="PRINTS" id="PR00463">
    <property type="entry name" value="EP450I"/>
</dbReference>
<dbReference type="PRINTS" id="PR00385">
    <property type="entry name" value="P450"/>
</dbReference>
<evidence type="ECO:0000313" key="10">
    <source>
        <dbReference type="EMBL" id="KAF3762478.1"/>
    </source>
</evidence>
<feature type="transmembrane region" description="Helical" evidence="9">
    <location>
        <begin position="12"/>
        <end position="33"/>
    </location>
</feature>
<dbReference type="AlphaFoldDB" id="A0A9P4XWU2"/>
<dbReference type="Pfam" id="PF00067">
    <property type="entry name" value="p450"/>
    <property type="match status" value="1"/>
</dbReference>
<keyword evidence="9" id="KW-0812">Transmembrane</keyword>
<reference evidence="10" key="1">
    <citation type="journal article" date="2020" name="Phytopathology">
        <title>Genome sequence of the chestnut blight fungus Cryphonectria parasitica EP155: A fundamental resource for an archetypical invasive plant pathogen.</title>
        <authorList>
            <person name="Crouch J.A."/>
            <person name="Dawe A."/>
            <person name="Aerts A."/>
            <person name="Barry K."/>
            <person name="Churchill A.C.L."/>
            <person name="Grimwood J."/>
            <person name="Hillman B."/>
            <person name="Milgroom M.G."/>
            <person name="Pangilinan J."/>
            <person name="Smith M."/>
            <person name="Salamov A."/>
            <person name="Schmutz J."/>
            <person name="Yadav J."/>
            <person name="Grigoriev I.V."/>
            <person name="Nuss D."/>
        </authorList>
    </citation>
    <scope>NUCLEOTIDE SEQUENCE</scope>
    <source>
        <strain evidence="10">EP155</strain>
    </source>
</reference>
<proteinExistence type="inferred from homology"/>
<protein>
    <submittedName>
        <fullName evidence="10">Cytochrome P450 monooxygenase</fullName>
    </submittedName>
</protein>
<sequence>MSSLLTTTSWAAFVWLGVGFLILSYNLSALYTWNRLRAIPAASWTAHFSYLWLARNTYSGRQYWIHRDLHKRHGPLVRVGPNQLVTNEPDVVKMISGTNSSWVRDSSYITGRLNPYYDNLFSLLDPKEHNLAKSRTIAAYSGRETPDLEIGVDSQVKTLIDTIRTRCATPSADSPVPPLLDLGTTSCYFTMDVITRLAFGSAFGYLRDNKDHHNFLGSIRELWPRMSACADVPWIRNFLFSRPFLKLMGPKPTDKSGFGALMGVASHYVGERFASTAKPRQDMLGSMMKHGLNQTECETEGLFMIFAGTESTASAIRSALVHTMTSPVAYQTLKEEIHTAVREGKVSSPITLQEAKKLPYLQASAAVVYEGIRMRPPLIGLLPKVVPPGGENILGYQIPAGTAIGTNASSILASTDLFGPDANIFRPERFTELDDQHRKQMERNVELAFGHGQWMCVGKTIALLEINKSVFELFRAFDLQLLEPYAPSNILSYGVFLESNLKVKVSRSTTAVAASSPDSVHI</sequence>
<dbReference type="InterPro" id="IPR050121">
    <property type="entry name" value="Cytochrome_P450_monoxygenase"/>
</dbReference>
<evidence type="ECO:0000256" key="3">
    <source>
        <dbReference type="ARBA" id="ARBA00022617"/>
    </source>
</evidence>
<dbReference type="PANTHER" id="PTHR24305">
    <property type="entry name" value="CYTOCHROME P450"/>
    <property type="match status" value="1"/>
</dbReference>
<organism evidence="10 11">
    <name type="scientific">Cryphonectria parasitica (strain ATCC 38755 / EP155)</name>
    <dbReference type="NCBI Taxonomy" id="660469"/>
    <lineage>
        <taxon>Eukaryota</taxon>
        <taxon>Fungi</taxon>
        <taxon>Dikarya</taxon>
        <taxon>Ascomycota</taxon>
        <taxon>Pezizomycotina</taxon>
        <taxon>Sordariomycetes</taxon>
        <taxon>Sordariomycetidae</taxon>
        <taxon>Diaporthales</taxon>
        <taxon>Cryphonectriaceae</taxon>
        <taxon>Cryphonectria-Endothia species complex</taxon>
        <taxon>Cryphonectria</taxon>
    </lineage>
</organism>
<evidence type="ECO:0000256" key="8">
    <source>
        <dbReference type="PIRSR" id="PIRSR602401-1"/>
    </source>
</evidence>
<dbReference type="CDD" id="cd11060">
    <property type="entry name" value="CYP57A1-like"/>
    <property type="match status" value="1"/>
</dbReference>
<evidence type="ECO:0000313" key="11">
    <source>
        <dbReference type="Proteomes" id="UP000803844"/>
    </source>
</evidence>
<dbReference type="InterPro" id="IPR002401">
    <property type="entry name" value="Cyt_P450_E_grp-I"/>
</dbReference>
<keyword evidence="9" id="KW-1133">Transmembrane helix</keyword>
<keyword evidence="11" id="KW-1185">Reference proteome</keyword>
<evidence type="ECO:0000256" key="1">
    <source>
        <dbReference type="ARBA" id="ARBA00001971"/>
    </source>
</evidence>
<dbReference type="InterPro" id="IPR001128">
    <property type="entry name" value="Cyt_P450"/>
</dbReference>
<dbReference type="GO" id="GO:0005506">
    <property type="term" value="F:iron ion binding"/>
    <property type="evidence" value="ECO:0007669"/>
    <property type="project" value="InterPro"/>
</dbReference>
<keyword evidence="6 8" id="KW-0408">Iron</keyword>